<organism evidence="2 3">
    <name type="scientific">Jaapia argillacea MUCL 33604</name>
    <dbReference type="NCBI Taxonomy" id="933084"/>
    <lineage>
        <taxon>Eukaryota</taxon>
        <taxon>Fungi</taxon>
        <taxon>Dikarya</taxon>
        <taxon>Basidiomycota</taxon>
        <taxon>Agaricomycotina</taxon>
        <taxon>Agaricomycetes</taxon>
        <taxon>Agaricomycetidae</taxon>
        <taxon>Jaapiales</taxon>
        <taxon>Jaapiaceae</taxon>
        <taxon>Jaapia</taxon>
    </lineage>
</organism>
<dbReference type="OrthoDB" id="42525at2759"/>
<sequence length="198" mass="21498">MTHSTKTQTIEWSTGSWTHPPAAERTDGTTLIVSAIEGSDAWRHTSYGFVHDSEHALVAPLKPGSAIEVSFIASFDQQFDQAGAFLRIDETKWIKAGVEFADGQLQLGAVVTNGKSDWSVAPVPEWSGRKVTVRASLASESVTIRARVDDEPFRLVRVAPFGPDEDIKAGPFCCAPTRSGLEVQFLSWIVTDADGSLH</sequence>
<dbReference type="EMBL" id="KL197715">
    <property type="protein sequence ID" value="KDQ59870.1"/>
    <property type="molecule type" value="Genomic_DNA"/>
</dbReference>
<dbReference type="Proteomes" id="UP000027265">
    <property type="component" value="Unassembled WGS sequence"/>
</dbReference>
<dbReference type="AlphaFoldDB" id="A0A067Q165"/>
<proteinExistence type="predicted"/>
<feature type="compositionally biased region" description="Polar residues" evidence="1">
    <location>
        <begin position="1"/>
        <end position="17"/>
    </location>
</feature>
<reference evidence="3" key="1">
    <citation type="journal article" date="2014" name="Proc. Natl. Acad. Sci. U.S.A.">
        <title>Extensive sampling of basidiomycete genomes demonstrates inadequacy of the white-rot/brown-rot paradigm for wood decay fungi.</title>
        <authorList>
            <person name="Riley R."/>
            <person name="Salamov A.A."/>
            <person name="Brown D.W."/>
            <person name="Nagy L.G."/>
            <person name="Floudas D."/>
            <person name="Held B.W."/>
            <person name="Levasseur A."/>
            <person name="Lombard V."/>
            <person name="Morin E."/>
            <person name="Otillar R."/>
            <person name="Lindquist E.A."/>
            <person name="Sun H."/>
            <person name="LaButti K.M."/>
            <person name="Schmutz J."/>
            <person name="Jabbour D."/>
            <person name="Luo H."/>
            <person name="Baker S.E."/>
            <person name="Pisabarro A.G."/>
            <person name="Walton J.D."/>
            <person name="Blanchette R.A."/>
            <person name="Henrissat B."/>
            <person name="Martin F."/>
            <person name="Cullen D."/>
            <person name="Hibbett D.S."/>
            <person name="Grigoriev I.V."/>
        </authorList>
    </citation>
    <scope>NUCLEOTIDE SEQUENCE [LARGE SCALE GENOMIC DNA]</scope>
    <source>
        <strain evidence="3">MUCL 33604</strain>
    </source>
</reference>
<evidence type="ECO:0008006" key="4">
    <source>
        <dbReference type="Google" id="ProtNLM"/>
    </source>
</evidence>
<dbReference type="Gene3D" id="2.60.120.200">
    <property type="match status" value="1"/>
</dbReference>
<dbReference type="PANTHER" id="PTHR35332:SF2">
    <property type="entry name" value="REGULATION OF ENOLASE PROTEIN 1"/>
    <property type="match status" value="1"/>
</dbReference>
<dbReference type="SUPFAM" id="SSF49899">
    <property type="entry name" value="Concanavalin A-like lectins/glucanases"/>
    <property type="match status" value="1"/>
</dbReference>
<evidence type="ECO:0000313" key="3">
    <source>
        <dbReference type="Proteomes" id="UP000027265"/>
    </source>
</evidence>
<dbReference type="InterPro" id="IPR009784">
    <property type="entry name" value="DUF1349"/>
</dbReference>
<keyword evidence="3" id="KW-1185">Reference proteome</keyword>
<evidence type="ECO:0000256" key="1">
    <source>
        <dbReference type="SAM" id="MobiDB-lite"/>
    </source>
</evidence>
<evidence type="ECO:0000313" key="2">
    <source>
        <dbReference type="EMBL" id="KDQ59870.1"/>
    </source>
</evidence>
<dbReference type="HOGENOM" id="CLU_082825_0_0_1"/>
<dbReference type="Pfam" id="PF07081">
    <property type="entry name" value="DUF1349"/>
    <property type="match status" value="1"/>
</dbReference>
<protein>
    <recommendedName>
        <fullName evidence="4">DUF1349 domain-containing protein</fullName>
    </recommendedName>
</protein>
<dbReference type="InParanoid" id="A0A067Q165"/>
<feature type="region of interest" description="Disordered" evidence="1">
    <location>
        <begin position="1"/>
        <end position="24"/>
    </location>
</feature>
<dbReference type="PANTHER" id="PTHR35332">
    <property type="entry name" value="REGULATION OF ENOLASE PROTEIN 1"/>
    <property type="match status" value="1"/>
</dbReference>
<gene>
    <name evidence="2" type="ORF">JAAARDRAFT_56803</name>
</gene>
<name>A0A067Q165_9AGAM</name>
<dbReference type="InterPro" id="IPR013320">
    <property type="entry name" value="ConA-like_dom_sf"/>
</dbReference>
<accession>A0A067Q165</accession>